<dbReference type="PANTHER" id="PTHR31407:SF38">
    <property type="entry name" value="PSBP DOMAIN-CONTAINING PROTEIN 4, CHLOROPLASTIC"/>
    <property type="match status" value="1"/>
</dbReference>
<reference evidence="1 2" key="1">
    <citation type="submission" date="2023-05" db="EMBL/GenBank/DDBJ databases">
        <title>A 100% complete, gapless, phased diploid assembly of the Scenedesmus obliquus UTEX 3031 genome.</title>
        <authorList>
            <person name="Biondi T.C."/>
            <person name="Hanschen E.R."/>
            <person name="Kwon T."/>
            <person name="Eng W."/>
            <person name="Kruse C.P.S."/>
            <person name="Koehler S.I."/>
            <person name="Kunde Y."/>
            <person name="Gleasner C.D."/>
            <person name="You Mak K.T."/>
            <person name="Polle J."/>
            <person name="Hovde B.T."/>
            <person name="Starkenburg S.R."/>
        </authorList>
    </citation>
    <scope>NUCLEOTIDE SEQUENCE [LARGE SCALE GENOMIC DNA]</scope>
    <source>
        <strain evidence="1 2">DOE0152z</strain>
    </source>
</reference>
<dbReference type="SUPFAM" id="SSF55724">
    <property type="entry name" value="Mog1p/PsbP-like"/>
    <property type="match status" value="1"/>
</dbReference>
<protein>
    <recommendedName>
        <fullName evidence="3">PsbP C-terminal domain-containing protein</fullName>
    </recommendedName>
</protein>
<organism evidence="1 2">
    <name type="scientific">Tetradesmus obliquus</name>
    <name type="common">Green alga</name>
    <name type="synonym">Acutodesmus obliquus</name>
    <dbReference type="NCBI Taxonomy" id="3088"/>
    <lineage>
        <taxon>Eukaryota</taxon>
        <taxon>Viridiplantae</taxon>
        <taxon>Chlorophyta</taxon>
        <taxon>core chlorophytes</taxon>
        <taxon>Chlorophyceae</taxon>
        <taxon>CS clade</taxon>
        <taxon>Sphaeropleales</taxon>
        <taxon>Scenedesmaceae</taxon>
        <taxon>Tetradesmus</taxon>
    </lineage>
</organism>
<dbReference type="Gene3D" id="3.40.1000.10">
    <property type="entry name" value="Mog1/PsbP, alpha/beta/alpha sandwich"/>
    <property type="match status" value="1"/>
</dbReference>
<accession>A0ABY8UF56</accession>
<evidence type="ECO:0000313" key="2">
    <source>
        <dbReference type="Proteomes" id="UP001244341"/>
    </source>
</evidence>
<evidence type="ECO:0008006" key="3">
    <source>
        <dbReference type="Google" id="ProtNLM"/>
    </source>
</evidence>
<gene>
    <name evidence="1" type="ORF">OEZ85_003712</name>
</gene>
<dbReference type="Proteomes" id="UP001244341">
    <property type="component" value="Chromosome 10b"/>
</dbReference>
<dbReference type="PANTHER" id="PTHR31407">
    <property type="match status" value="1"/>
</dbReference>
<keyword evidence="2" id="KW-1185">Reference proteome</keyword>
<sequence length="277" mass="30189">MLSNKVFANACDEFVRHGGDCKRAFPSNTPRNVRVAAAGYDAAQSGTSNDSLDGFEVGRRQALAALVTVPAILQANAALAVQGLTAGRIPGVSSTADADGFYRYTRPEGKSGGHGVGWSEMPRYTFKVRPGWEETPVSIADLGGTEIDLRFACPEEGSLQVVVAPVLRFADVGYNADVRITDLNKPENIISGFAPELFGRPLDDEDVLEQRVLEKEGVPYYEWQVKPHNLVSATAVGNRVFILNITPRSSRTFAKTGESLRRMQESFYVPADYKKLT</sequence>
<dbReference type="EMBL" id="CP126217">
    <property type="protein sequence ID" value="WIA19056.1"/>
    <property type="molecule type" value="Genomic_DNA"/>
</dbReference>
<evidence type="ECO:0000313" key="1">
    <source>
        <dbReference type="EMBL" id="WIA19056.1"/>
    </source>
</evidence>
<proteinExistence type="predicted"/>
<name>A0ABY8UF56_TETOB</name>
<dbReference type="InterPro" id="IPR016123">
    <property type="entry name" value="Mog1/PsbP_a/b/a-sand"/>
</dbReference>